<dbReference type="EMBL" id="CP048000">
    <property type="protein sequence ID" value="QHQ59384.1"/>
    <property type="molecule type" value="Genomic_DNA"/>
</dbReference>
<evidence type="ECO:0000313" key="2">
    <source>
        <dbReference type="Proteomes" id="UP000464314"/>
    </source>
</evidence>
<evidence type="ECO:0000313" key="1">
    <source>
        <dbReference type="EMBL" id="QHQ59384.1"/>
    </source>
</evidence>
<organism evidence="1 2">
    <name type="scientific">Anaerocolumna sedimenticola</name>
    <dbReference type="NCBI Taxonomy" id="2696063"/>
    <lineage>
        <taxon>Bacteria</taxon>
        <taxon>Bacillati</taxon>
        <taxon>Bacillota</taxon>
        <taxon>Clostridia</taxon>
        <taxon>Lachnospirales</taxon>
        <taxon>Lachnospiraceae</taxon>
        <taxon>Anaerocolumna</taxon>
    </lineage>
</organism>
<sequence>MFTLKKEKKKKMHIDIYSENRLIYQGRWDDLPLSENIIIEKSIDFFNDPEPCYIHRDAVRVRLLAELEAGLKHNFQSIPPQWLDNLTALTGISLITRVEFSEK</sequence>
<dbReference type="RefSeq" id="WP_161835923.1">
    <property type="nucleotide sequence ID" value="NZ_CP048000.1"/>
</dbReference>
<gene>
    <name evidence="1" type="ORF">Ana3638_00035</name>
</gene>
<name>A0A6P1TE04_9FIRM</name>
<dbReference type="KEGG" id="anr:Ana3638_00035"/>
<proteinExistence type="predicted"/>
<dbReference type="AlphaFoldDB" id="A0A6P1TE04"/>
<keyword evidence="2" id="KW-1185">Reference proteome</keyword>
<reference evidence="1 2" key="1">
    <citation type="submission" date="2020-01" db="EMBL/GenBank/DDBJ databases">
        <title>Genome analysis of Anaerocolumna sp. CBA3638.</title>
        <authorList>
            <person name="Kim J."/>
            <person name="Roh S.W."/>
        </authorList>
    </citation>
    <scope>NUCLEOTIDE SEQUENCE [LARGE SCALE GENOMIC DNA]</scope>
    <source>
        <strain evidence="1 2">CBA3638</strain>
    </source>
</reference>
<protein>
    <submittedName>
        <fullName evidence="1">Uncharacterized protein</fullName>
    </submittedName>
</protein>
<accession>A0A6P1TE04</accession>
<dbReference type="Proteomes" id="UP000464314">
    <property type="component" value="Chromosome"/>
</dbReference>